<dbReference type="PANTHER" id="PTHR43174:SF3">
    <property type="entry name" value="UDP-N-ACETYLGLUCOSAMINE 2-EPIMERASE"/>
    <property type="match status" value="1"/>
</dbReference>
<dbReference type="AlphaFoldDB" id="A0A3D8Y294"/>
<evidence type="ECO:0000313" key="2">
    <source>
        <dbReference type="EMBL" id="REA55230.1"/>
    </source>
</evidence>
<dbReference type="Proteomes" id="UP000256373">
    <property type="component" value="Unassembled WGS sequence"/>
</dbReference>
<gene>
    <name evidence="2" type="primary">neuC</name>
    <name evidence="2" type="ORF">DSL64_28415</name>
</gene>
<name>A0A3D8Y294_9BACT</name>
<dbReference type="NCBIfam" id="TIGR03568">
    <property type="entry name" value="NeuC_NnaA"/>
    <property type="match status" value="1"/>
</dbReference>
<organism evidence="2 3">
    <name type="scientific">Dyadobacter luteus</name>
    <dbReference type="NCBI Taxonomy" id="2259619"/>
    <lineage>
        <taxon>Bacteria</taxon>
        <taxon>Pseudomonadati</taxon>
        <taxon>Bacteroidota</taxon>
        <taxon>Cytophagia</taxon>
        <taxon>Cytophagales</taxon>
        <taxon>Spirosomataceae</taxon>
        <taxon>Dyadobacter</taxon>
    </lineage>
</organism>
<sequence>MNRNICVVITARASYSRIKTVLAAIEKHPSFLLTLVVTGSALCDKFGSVADQIIQDGFKINARFSNILESCSVADSPKTVALAMIELSTFFAQHKPDFVITIADRFETIATATAAAIMNIPLIHLQGGEVSGNIDDKVRNAVTQLADFHFVATDNARKRVIQMGAHPENVFNAGCPSIDIAAEVMQNHTLDFNPFSKYGGVGVSFDYSKGYLVVMQHSVTNEHTSADEQIQQTFLAIERQNLPAFWFWPNADAGTDAIAKRMRTYREMYPRTPIHFFKNMSPHDFLKLLKNAKCLIGNSSVGIRESAYMGVPVVNIGNRQVGRERAANVIDTDHDAINIGKAIQQQIDHGYYAPDNLYGTGNSGEDIVKIVNTLQPNKQNS</sequence>
<comment type="caution">
    <text evidence="2">The sequence shown here is derived from an EMBL/GenBank/DDBJ whole genome shotgun (WGS) entry which is preliminary data.</text>
</comment>
<evidence type="ECO:0000313" key="3">
    <source>
        <dbReference type="Proteomes" id="UP000256373"/>
    </source>
</evidence>
<dbReference type="InterPro" id="IPR003331">
    <property type="entry name" value="UDP_GlcNAc_Epimerase_2_dom"/>
</dbReference>
<dbReference type="Gene3D" id="3.40.50.2000">
    <property type="entry name" value="Glycogen Phosphorylase B"/>
    <property type="match status" value="2"/>
</dbReference>
<dbReference type="PANTHER" id="PTHR43174">
    <property type="entry name" value="UDP-N-ACETYLGLUCOSAMINE 2-EPIMERASE"/>
    <property type="match status" value="1"/>
</dbReference>
<keyword evidence="3" id="KW-1185">Reference proteome</keyword>
<dbReference type="InterPro" id="IPR020004">
    <property type="entry name" value="UDP-GlcNAc_Epase"/>
</dbReference>
<dbReference type="EMBL" id="QNUL01000049">
    <property type="protein sequence ID" value="REA55230.1"/>
    <property type="molecule type" value="Genomic_DNA"/>
</dbReference>
<reference evidence="2 3" key="1">
    <citation type="submission" date="2018-07" db="EMBL/GenBank/DDBJ databases">
        <title>Dyadobacter roseus sp. nov., isolated from rose rhizosphere soil.</title>
        <authorList>
            <person name="Chen L."/>
        </authorList>
    </citation>
    <scope>NUCLEOTIDE SEQUENCE [LARGE SCALE GENOMIC DNA]</scope>
    <source>
        <strain evidence="2 3">RS19</strain>
    </source>
</reference>
<evidence type="ECO:0000259" key="1">
    <source>
        <dbReference type="Pfam" id="PF02350"/>
    </source>
</evidence>
<dbReference type="SUPFAM" id="SSF53756">
    <property type="entry name" value="UDP-Glycosyltransferase/glycogen phosphorylase"/>
    <property type="match status" value="1"/>
</dbReference>
<dbReference type="InterPro" id="IPR029767">
    <property type="entry name" value="WecB-like"/>
</dbReference>
<dbReference type="OrthoDB" id="9803238at2"/>
<keyword evidence="2" id="KW-0378">Hydrolase</keyword>
<keyword evidence="2" id="KW-0326">Glycosidase</keyword>
<accession>A0A3D8Y294</accession>
<dbReference type="GO" id="GO:0004553">
    <property type="term" value="F:hydrolase activity, hydrolyzing O-glycosyl compounds"/>
    <property type="evidence" value="ECO:0007669"/>
    <property type="project" value="InterPro"/>
</dbReference>
<dbReference type="GO" id="GO:0006047">
    <property type="term" value="P:UDP-N-acetylglucosamine metabolic process"/>
    <property type="evidence" value="ECO:0007669"/>
    <property type="project" value="InterPro"/>
</dbReference>
<feature type="domain" description="UDP-N-acetylglucosamine 2-epimerase" evidence="1">
    <location>
        <begin position="24"/>
        <end position="371"/>
    </location>
</feature>
<dbReference type="EC" id="3.2.1.183" evidence="2"/>
<proteinExistence type="predicted"/>
<dbReference type="RefSeq" id="WP_115834361.1">
    <property type="nucleotide sequence ID" value="NZ_QNUL01000049.1"/>
</dbReference>
<protein>
    <submittedName>
        <fullName evidence="2">UDP-N-acetylglucosamine 2-epimerase (Hydrolyzing)</fullName>
        <ecNumber evidence="2">3.2.1.183</ecNumber>
    </submittedName>
</protein>
<dbReference type="Pfam" id="PF02350">
    <property type="entry name" value="Epimerase_2"/>
    <property type="match status" value="1"/>
</dbReference>